<accession>A0AAE1GW04</accession>
<dbReference type="EMBL" id="JAHWGI010000148">
    <property type="protein sequence ID" value="KAK3910257.1"/>
    <property type="molecule type" value="Genomic_DNA"/>
</dbReference>
<organism evidence="2 3">
    <name type="scientific">Frankliniella fusca</name>
    <dbReference type="NCBI Taxonomy" id="407009"/>
    <lineage>
        <taxon>Eukaryota</taxon>
        <taxon>Metazoa</taxon>
        <taxon>Ecdysozoa</taxon>
        <taxon>Arthropoda</taxon>
        <taxon>Hexapoda</taxon>
        <taxon>Insecta</taxon>
        <taxon>Pterygota</taxon>
        <taxon>Neoptera</taxon>
        <taxon>Paraneoptera</taxon>
        <taxon>Thysanoptera</taxon>
        <taxon>Terebrantia</taxon>
        <taxon>Thripoidea</taxon>
        <taxon>Thripidae</taxon>
        <taxon>Frankliniella</taxon>
    </lineage>
</organism>
<comment type="caution">
    <text evidence="2">The sequence shown here is derived from an EMBL/GenBank/DDBJ whole genome shotgun (WGS) entry which is preliminary data.</text>
</comment>
<gene>
    <name evidence="2" type="ORF">KUF71_004131</name>
</gene>
<dbReference type="Proteomes" id="UP001219518">
    <property type="component" value="Unassembled WGS sequence"/>
</dbReference>
<dbReference type="AlphaFoldDB" id="A0AAE1GW04"/>
<evidence type="ECO:0000313" key="2">
    <source>
        <dbReference type="EMBL" id="KAK3910257.1"/>
    </source>
</evidence>
<sequence length="377" mass="43195">MQRKLNFPTKAAALNSVVNELFLNDVESNLETNGATENLMSEEDICLKLTHLTMTLNTKYHVPDSTVGHVINSYLKLMTESLKITAKRFVESLSNSSEEQVENVVQSIIRPDGPLRSSYSRQKQYDKPTQINLGLNDANIPCKYHYVPIKESLRQFFSDNSVYQQYVENRQKRQSVLSSDDLTDIHSGSTHRNNLFWDDYLSRIEIILYQDEVDICKAIGAAACTHKVLHMAYTLANLKTDVSYFGLIKILEPLIRNLKDLEQNGFEIRGEILKESIAVLLGDNRGTHMIGGFVQNFSASKYFCRYCEESRSEWRKRWAQNTPECGESENSERESDSESEEDSNDEGESDEENDCDEEEEYSDDDECLKDLIPLSEL</sequence>
<feature type="region of interest" description="Disordered" evidence="1">
    <location>
        <begin position="318"/>
        <end position="377"/>
    </location>
</feature>
<protein>
    <submittedName>
        <fullName evidence="2">Dipeptidyl peptidase 2</fullName>
    </submittedName>
</protein>
<name>A0AAE1GW04_9NEOP</name>
<feature type="compositionally biased region" description="Acidic residues" evidence="1">
    <location>
        <begin position="337"/>
        <end position="367"/>
    </location>
</feature>
<evidence type="ECO:0000256" key="1">
    <source>
        <dbReference type="SAM" id="MobiDB-lite"/>
    </source>
</evidence>
<evidence type="ECO:0000313" key="3">
    <source>
        <dbReference type="Proteomes" id="UP001219518"/>
    </source>
</evidence>
<reference evidence="2" key="1">
    <citation type="submission" date="2021-07" db="EMBL/GenBank/DDBJ databases">
        <authorList>
            <person name="Catto M.A."/>
            <person name="Jacobson A."/>
            <person name="Kennedy G."/>
            <person name="Labadie P."/>
            <person name="Hunt B.G."/>
            <person name="Srinivasan R."/>
        </authorList>
    </citation>
    <scope>NUCLEOTIDE SEQUENCE</scope>
    <source>
        <strain evidence="2">PL_HMW_Pooled</strain>
        <tissue evidence="2">Head</tissue>
    </source>
</reference>
<reference evidence="2" key="2">
    <citation type="journal article" date="2023" name="BMC Genomics">
        <title>Pest status, molecular evolution, and epigenetic factors derived from the genome assembly of Frankliniella fusca, a thysanopteran phytovirus vector.</title>
        <authorList>
            <person name="Catto M.A."/>
            <person name="Labadie P.E."/>
            <person name="Jacobson A.L."/>
            <person name="Kennedy G.G."/>
            <person name="Srinivasan R."/>
            <person name="Hunt B.G."/>
        </authorList>
    </citation>
    <scope>NUCLEOTIDE SEQUENCE</scope>
    <source>
        <strain evidence="2">PL_HMW_Pooled</strain>
    </source>
</reference>
<keyword evidence="3" id="KW-1185">Reference proteome</keyword>
<proteinExistence type="predicted"/>